<reference evidence="3" key="1">
    <citation type="submission" date="2007-11" db="EMBL/GenBank/DDBJ databases">
        <title>Complete genome sequence of Clostridium phytofermentans ISDg.</title>
        <authorList>
            <person name="Leschine S.B."/>
            <person name="Warnick T.A."/>
            <person name="Blanchard J.L."/>
            <person name="Schnell D.J."/>
            <person name="Petit E.L."/>
            <person name="LaTouf W.G."/>
            <person name="Copeland A."/>
            <person name="Lucas S."/>
            <person name="Lapidus A."/>
            <person name="Barry K."/>
            <person name="Glavina del Rio T."/>
            <person name="Dalin E."/>
            <person name="Tice H."/>
            <person name="Pitluck S."/>
            <person name="Kiss H."/>
            <person name="Brettin T."/>
            <person name="Bruce D."/>
            <person name="Detter J.C."/>
            <person name="Han C."/>
            <person name="Kuske C."/>
            <person name="Schmutz J."/>
            <person name="Larimer F."/>
            <person name="Land M."/>
            <person name="Hauser L."/>
            <person name="Kyrpides N."/>
            <person name="Kim E.A."/>
            <person name="Richardson P."/>
        </authorList>
    </citation>
    <scope>NUCLEOTIDE SEQUENCE [LARGE SCALE GENOMIC DNA]</scope>
    <source>
        <strain evidence="3">ATCC 700394 / DSM 18823 / ISDg</strain>
    </source>
</reference>
<evidence type="ECO:0000313" key="3">
    <source>
        <dbReference type="Proteomes" id="UP000000370"/>
    </source>
</evidence>
<dbReference type="Gene3D" id="3.30.1180.10">
    <property type="match status" value="1"/>
</dbReference>
<keyword evidence="1" id="KW-0446">Lipid-binding</keyword>
<dbReference type="HOGENOM" id="CLU_048251_4_2_9"/>
<dbReference type="KEGG" id="cpy:Cphy_2554"/>
<dbReference type="Proteomes" id="UP000000370">
    <property type="component" value="Chromosome"/>
</dbReference>
<proteinExistence type="predicted"/>
<keyword evidence="3" id="KW-1185">Reference proteome</keyword>
<dbReference type="SUPFAM" id="SSF82549">
    <property type="entry name" value="DAK1/DegV-like"/>
    <property type="match status" value="1"/>
</dbReference>
<dbReference type="eggNOG" id="COG1307">
    <property type="taxonomic scope" value="Bacteria"/>
</dbReference>
<dbReference type="Pfam" id="PF02645">
    <property type="entry name" value="DegV"/>
    <property type="match status" value="1"/>
</dbReference>
<evidence type="ECO:0000256" key="1">
    <source>
        <dbReference type="ARBA" id="ARBA00023121"/>
    </source>
</evidence>
<dbReference type="Gene3D" id="3.40.50.10170">
    <property type="match status" value="1"/>
</dbReference>
<dbReference type="InterPro" id="IPR003797">
    <property type="entry name" value="DegV"/>
</dbReference>
<dbReference type="NCBIfam" id="TIGR00762">
    <property type="entry name" value="DegV"/>
    <property type="match status" value="1"/>
</dbReference>
<dbReference type="PROSITE" id="PS51482">
    <property type="entry name" value="DEGV"/>
    <property type="match status" value="1"/>
</dbReference>
<dbReference type="EMBL" id="CP000885">
    <property type="protein sequence ID" value="ABX42915.1"/>
    <property type="molecule type" value="Genomic_DNA"/>
</dbReference>
<dbReference type="InterPro" id="IPR050270">
    <property type="entry name" value="DegV_domain_contain"/>
</dbReference>
<dbReference type="GO" id="GO:0008289">
    <property type="term" value="F:lipid binding"/>
    <property type="evidence" value="ECO:0007669"/>
    <property type="project" value="UniProtKB-KW"/>
</dbReference>
<sequence>MLHIITDSTSDITQVQAAREDLIVVPLHNLFGVEEYLDGVTISTEEFYQRLATAEDLPTSSQPSPEEFLTHFNRCKEEGSSAVVITISSRLSGTFQSACIAKDMCEYDEIYLVDSFTATLGLNSLVQYAKILRERGLSAKQIAEELEDKKQKVRVFALVDTLKYLKKGGRLSASAALAGTLLNIKPIIEVKDGVVEVAAKSRGIQGAYKKVMELVEEANGIDMEFPYCIGYTGDINLTQNFDVHSKEYLKKQDITKVAIGSTIGVHVGPGACGIGFFSN</sequence>
<name>A9KMG1_LACP7</name>
<evidence type="ECO:0000313" key="2">
    <source>
        <dbReference type="EMBL" id="ABX42915.1"/>
    </source>
</evidence>
<gene>
    <name evidence="2" type="ordered locus">Cphy_2554</name>
</gene>
<dbReference type="OrthoDB" id="9781230at2"/>
<dbReference type="InterPro" id="IPR043168">
    <property type="entry name" value="DegV_C"/>
</dbReference>
<dbReference type="PANTHER" id="PTHR33434">
    <property type="entry name" value="DEGV DOMAIN-CONTAINING PROTEIN DR_1986-RELATED"/>
    <property type="match status" value="1"/>
</dbReference>
<accession>A9KMG1</accession>
<dbReference type="PANTHER" id="PTHR33434:SF2">
    <property type="entry name" value="FATTY ACID-BINDING PROTEIN TM_1468"/>
    <property type="match status" value="1"/>
</dbReference>
<organism evidence="2 3">
    <name type="scientific">Lachnoclostridium phytofermentans (strain ATCC 700394 / DSM 18823 / ISDg)</name>
    <name type="common">Clostridium phytofermentans</name>
    <dbReference type="NCBI Taxonomy" id="357809"/>
    <lineage>
        <taxon>Bacteria</taxon>
        <taxon>Bacillati</taxon>
        <taxon>Bacillota</taxon>
        <taxon>Clostridia</taxon>
        <taxon>Lachnospirales</taxon>
        <taxon>Lachnospiraceae</taxon>
    </lineage>
</organism>
<dbReference type="AlphaFoldDB" id="A9KMG1"/>
<dbReference type="STRING" id="357809.Cphy_2554"/>
<protein>
    <submittedName>
        <fullName evidence="2">DegV family protein</fullName>
    </submittedName>
</protein>
<dbReference type="RefSeq" id="WP_012200568.1">
    <property type="nucleotide sequence ID" value="NC_010001.1"/>
</dbReference>